<dbReference type="AlphaFoldDB" id="A0A927MRI3"/>
<reference evidence="1" key="1">
    <citation type="submission" date="2020-10" db="EMBL/GenBank/DDBJ databases">
        <title>Sequencing the genomes of 1000 actinobacteria strains.</title>
        <authorList>
            <person name="Klenk H.-P."/>
        </authorList>
    </citation>
    <scope>NUCLEOTIDE SEQUENCE</scope>
    <source>
        <strain evidence="1">DSM 45354</strain>
    </source>
</reference>
<evidence type="ECO:0000313" key="1">
    <source>
        <dbReference type="EMBL" id="MBE1604784.1"/>
    </source>
</evidence>
<comment type="caution">
    <text evidence="1">The sequence shown here is derived from an EMBL/GenBank/DDBJ whole genome shotgun (WGS) entry which is preliminary data.</text>
</comment>
<gene>
    <name evidence="1" type="ORF">HEB94_001632</name>
</gene>
<keyword evidence="2" id="KW-1185">Reference proteome</keyword>
<name>A0A927MRI3_9ACTN</name>
<organism evidence="1 2">
    <name type="scientific">Actinopolymorpha pittospori</name>
    <dbReference type="NCBI Taxonomy" id="648752"/>
    <lineage>
        <taxon>Bacteria</taxon>
        <taxon>Bacillati</taxon>
        <taxon>Actinomycetota</taxon>
        <taxon>Actinomycetes</taxon>
        <taxon>Propionibacteriales</taxon>
        <taxon>Actinopolymorphaceae</taxon>
        <taxon>Actinopolymorpha</taxon>
    </lineage>
</organism>
<sequence length="43" mass="4559">MTTAAAIMVVVFAALLLDPSRMLQQFGLGLAVAVLLEARRRSG</sequence>
<dbReference type="Proteomes" id="UP000638648">
    <property type="component" value="Unassembled WGS sequence"/>
</dbReference>
<dbReference type="RefSeq" id="WP_337917503.1">
    <property type="nucleotide sequence ID" value="NZ_BAABJL010000114.1"/>
</dbReference>
<evidence type="ECO:0000313" key="2">
    <source>
        <dbReference type="Proteomes" id="UP000638648"/>
    </source>
</evidence>
<protein>
    <submittedName>
        <fullName evidence="1">Membrane protein YdfJ with MMPL/SSD domain</fullName>
    </submittedName>
</protein>
<proteinExistence type="predicted"/>
<accession>A0A927MRI3</accession>
<dbReference type="EMBL" id="JADBEM010000001">
    <property type="protein sequence ID" value="MBE1604784.1"/>
    <property type="molecule type" value="Genomic_DNA"/>
</dbReference>